<dbReference type="OrthoDB" id="10530082at2759"/>
<evidence type="ECO:0000313" key="1">
    <source>
        <dbReference type="EMBL" id="OHT03884.1"/>
    </source>
</evidence>
<dbReference type="GeneID" id="94841088"/>
<dbReference type="EMBL" id="MLAK01000814">
    <property type="protein sequence ID" value="OHT03884.1"/>
    <property type="molecule type" value="Genomic_DNA"/>
</dbReference>
<accession>A0A1J4K2B0</accession>
<organism evidence="1 2">
    <name type="scientific">Tritrichomonas foetus</name>
    <dbReference type="NCBI Taxonomy" id="1144522"/>
    <lineage>
        <taxon>Eukaryota</taxon>
        <taxon>Metamonada</taxon>
        <taxon>Parabasalia</taxon>
        <taxon>Tritrichomonadida</taxon>
        <taxon>Tritrichomonadidae</taxon>
        <taxon>Tritrichomonas</taxon>
    </lineage>
</organism>
<protein>
    <submittedName>
        <fullName evidence="1">Uncharacterized protein</fullName>
    </submittedName>
</protein>
<dbReference type="VEuPathDB" id="TrichDB:TRFO_28784"/>
<comment type="caution">
    <text evidence="1">The sequence shown here is derived from an EMBL/GenBank/DDBJ whole genome shotgun (WGS) entry which is preliminary data.</text>
</comment>
<gene>
    <name evidence="1" type="ORF">TRFO_28784</name>
</gene>
<proteinExistence type="predicted"/>
<keyword evidence="2" id="KW-1185">Reference proteome</keyword>
<dbReference type="AlphaFoldDB" id="A0A1J4K2B0"/>
<name>A0A1J4K2B0_9EUKA</name>
<dbReference type="Proteomes" id="UP000179807">
    <property type="component" value="Unassembled WGS sequence"/>
</dbReference>
<reference evidence="1" key="1">
    <citation type="submission" date="2016-10" db="EMBL/GenBank/DDBJ databases">
        <authorList>
            <person name="Benchimol M."/>
            <person name="Almeida L.G."/>
            <person name="Vasconcelos A.T."/>
            <person name="Perreira-Neves A."/>
            <person name="Rosa I.A."/>
            <person name="Tasca T."/>
            <person name="Bogo M.R."/>
            <person name="de Souza W."/>
        </authorList>
    </citation>
    <scope>NUCLEOTIDE SEQUENCE [LARGE SCALE GENOMIC DNA]</scope>
    <source>
        <strain evidence="1">K</strain>
    </source>
</reference>
<evidence type="ECO:0000313" key="2">
    <source>
        <dbReference type="Proteomes" id="UP000179807"/>
    </source>
</evidence>
<sequence length="277" mass="30849">MALAIVGGVIAAVKGGLQIAAAFRKTTQTTVIGTVTPQGFSNYYGYSSIAQKSMSIRSVDEYLNRLITRIEKNVVTELQIHKQDIIDDLTDIKDFESYAFDECSNLVNTVQYNNVQGVLYFYVYKFDPFVHSSLGDAVRCFTMQMLARIEMPRPYMIVNKVKSSFFKVTSSTEIQYLPAEGIQYNDVIEAIAIAFAPAALGIVQLPDSFLKIMQSAAERELSNKTVYPNVTPEMQKLINDQFESAIARQKEQDEETMKGLDTLAGILQSGVPEASDK</sequence>
<dbReference type="RefSeq" id="XP_068357020.1">
    <property type="nucleotide sequence ID" value="XM_068506384.1"/>
</dbReference>